<proteinExistence type="predicted"/>
<accession>A0AAV6XDB8</accession>
<sequence>MISQFGLGDSSLSGHAKVPSLSIVEELKIRLGVGQVMKSTEDTYLLYCKYAHAKGFGVKKGDQRYFTGTKEIQAKEFECSCQGTKDEKCSNDRVPVYQKLITRTGCKARLRVGREKGGEWKVTRFVLEHNHEMIAAGQTHLLRSSRNISHAQKSTIQALVNAKIPLASVLSYMEDEAQGSEHLGFIRKDAYDHFCHIKKCTKIENGDASELLQHFVNKSNDEPLFYWNMQVDDDNRTFLKSMGGKQPETIFTDQCQAMMNAIDTVFPCAHHRLCQWHINQNAPSHLGSMNNNSGFKKLWNECMHHCDSEEEFEVTWKKMIDDYNLDGHNWLKGMYNLRRRWSTPFSNNKFSAGLLATSRSEGTNSILKKAAHEETRNMLTESFNSVAEKTITWLENLSIKDIIACNDLISSERNNQSTEEPLRNPLSIKSRGITNACIQRHWDEKSKKGKRKGKVETSNPIDVNGYVWKDFLHEKANPGDDE</sequence>
<comment type="caution">
    <text evidence="3">The sequence shown here is derived from an EMBL/GenBank/DDBJ whole genome shotgun (WGS) entry which is preliminary data.</text>
</comment>
<evidence type="ECO:0000313" key="4">
    <source>
        <dbReference type="Proteomes" id="UP000826271"/>
    </source>
</evidence>
<dbReference type="EMBL" id="WHWC01000008">
    <property type="protein sequence ID" value="KAG8378109.1"/>
    <property type="molecule type" value="Genomic_DNA"/>
</dbReference>
<dbReference type="InterPro" id="IPR004330">
    <property type="entry name" value="FAR1_DNA_bnd_dom"/>
</dbReference>
<reference evidence="3" key="1">
    <citation type="submission" date="2019-10" db="EMBL/GenBank/DDBJ databases">
        <authorList>
            <person name="Zhang R."/>
            <person name="Pan Y."/>
            <person name="Wang J."/>
            <person name="Ma R."/>
            <person name="Yu S."/>
        </authorList>
    </citation>
    <scope>NUCLEOTIDE SEQUENCE</scope>
    <source>
        <strain evidence="3">LA-IB0</strain>
        <tissue evidence="3">Leaf</tissue>
    </source>
</reference>
<evidence type="ECO:0000313" key="3">
    <source>
        <dbReference type="EMBL" id="KAG8378109.1"/>
    </source>
</evidence>
<name>A0AAV6XDB8_9LAMI</name>
<feature type="domain" description="MULE transposase" evidence="2">
    <location>
        <begin position="212"/>
        <end position="281"/>
    </location>
</feature>
<dbReference type="Proteomes" id="UP000826271">
    <property type="component" value="Unassembled WGS sequence"/>
</dbReference>
<organism evidence="3 4">
    <name type="scientific">Buddleja alternifolia</name>
    <dbReference type="NCBI Taxonomy" id="168488"/>
    <lineage>
        <taxon>Eukaryota</taxon>
        <taxon>Viridiplantae</taxon>
        <taxon>Streptophyta</taxon>
        <taxon>Embryophyta</taxon>
        <taxon>Tracheophyta</taxon>
        <taxon>Spermatophyta</taxon>
        <taxon>Magnoliopsida</taxon>
        <taxon>eudicotyledons</taxon>
        <taxon>Gunneridae</taxon>
        <taxon>Pentapetalae</taxon>
        <taxon>asterids</taxon>
        <taxon>lamiids</taxon>
        <taxon>Lamiales</taxon>
        <taxon>Scrophulariaceae</taxon>
        <taxon>Buddlejeae</taxon>
        <taxon>Buddleja</taxon>
    </lineage>
</organism>
<dbReference type="AlphaFoldDB" id="A0AAV6XDB8"/>
<evidence type="ECO:0000259" key="2">
    <source>
        <dbReference type="Pfam" id="PF10551"/>
    </source>
</evidence>
<evidence type="ECO:0008006" key="5">
    <source>
        <dbReference type="Google" id="ProtNLM"/>
    </source>
</evidence>
<feature type="domain" description="FAR1" evidence="1">
    <location>
        <begin position="46"/>
        <end position="133"/>
    </location>
</feature>
<dbReference type="PANTHER" id="PTHR47718">
    <property type="entry name" value="OS01G0519700 PROTEIN"/>
    <property type="match status" value="1"/>
</dbReference>
<protein>
    <recommendedName>
        <fullName evidence="5">Protein FAR1-RELATED SEQUENCE</fullName>
    </recommendedName>
</protein>
<dbReference type="PANTHER" id="PTHR47718:SF17">
    <property type="entry name" value="PROTEIN FAR1-RELATED SEQUENCE 5-LIKE"/>
    <property type="match status" value="1"/>
</dbReference>
<dbReference type="InterPro" id="IPR018289">
    <property type="entry name" value="MULE_transposase_dom"/>
</dbReference>
<dbReference type="Pfam" id="PF10551">
    <property type="entry name" value="MULE"/>
    <property type="match status" value="1"/>
</dbReference>
<gene>
    <name evidence="3" type="ORF">BUALT_Bualt08G0104000</name>
</gene>
<dbReference type="Pfam" id="PF03101">
    <property type="entry name" value="FAR1"/>
    <property type="match status" value="1"/>
</dbReference>
<keyword evidence="4" id="KW-1185">Reference proteome</keyword>
<evidence type="ECO:0000259" key="1">
    <source>
        <dbReference type="Pfam" id="PF03101"/>
    </source>
</evidence>